<feature type="region of interest" description="Disordered" evidence="1">
    <location>
        <begin position="345"/>
        <end position="370"/>
    </location>
</feature>
<dbReference type="OMA" id="ITYDGRW"/>
<dbReference type="eggNOG" id="ENOG502ST92">
    <property type="taxonomic scope" value="Eukaryota"/>
</dbReference>
<feature type="chain" id="PRO_5010317656" description="F-box domain-containing protein" evidence="2">
    <location>
        <begin position="31"/>
        <end position="514"/>
    </location>
</feature>
<gene>
    <name evidence="3" type="ORF">ANIA_04149</name>
</gene>
<keyword evidence="4" id="KW-1185">Reference proteome</keyword>
<evidence type="ECO:0000256" key="1">
    <source>
        <dbReference type="SAM" id="MobiDB-lite"/>
    </source>
</evidence>
<dbReference type="HOGENOM" id="CLU_029473_1_1_1"/>
<keyword evidence="2" id="KW-0732">Signal</keyword>
<feature type="compositionally biased region" description="Acidic residues" evidence="1">
    <location>
        <begin position="347"/>
        <end position="357"/>
    </location>
</feature>
<sequence length="514" mass="58604">MAGMNSLSLELIELIVLELVKLLFHDSADGIPGRETHHLLAPYARISRKFQVAVERFLYRSVQTSSSVQRELDAIRASPSRRAALRDLVYVIELPAYDSELLYAMERRREHRANQDSFRNGLVKIWHELSGWDKPPSLFLDLSASSPSDDCSAFDSENRWLLPEHSLSIDTNESLKLPKIECMISLAVGKQGRRIHPATVYEMILTLPNLRVLDWTMASVQLRYKALRAEYSAILAKALQAPTLVKLEVLSLSLTECPPNNHDFDMGLERDPTYPDGDMLSLAIRELAQRNLRELNLDQVPISPALFGSSDTDVNTSFPHLEHVRIKFPIITYDGRWYYAGNRDSVNPEELDPEEQMQIDNGPSLEEPDSDIESDISLNMDRADFLNGKIPWYNWRTHPDPTMFNTLIRSVVAATHRMPKLKNLLLTTKVRGLSTCDYEDELERQWTIKANYATPGCYIGTLRYPNMSVQADSRCRWVVNLGPRVQWEVPSDIQGMMKEKVGDGGDLVIYRSRS</sequence>
<dbReference type="AlphaFoldDB" id="Q5B5N1"/>
<proteinExistence type="predicted"/>
<dbReference type="RefSeq" id="XP_661753.1">
    <property type="nucleotide sequence ID" value="XM_656661.1"/>
</dbReference>
<evidence type="ECO:0000313" key="4">
    <source>
        <dbReference type="Proteomes" id="UP000000560"/>
    </source>
</evidence>
<name>Q5B5N1_EMENI</name>
<accession>C8V4Y2</accession>
<dbReference type="GeneID" id="2873571"/>
<evidence type="ECO:0000313" key="3">
    <source>
        <dbReference type="EMBL" id="CBF74605.1"/>
    </source>
</evidence>
<evidence type="ECO:0008006" key="5">
    <source>
        <dbReference type="Google" id="ProtNLM"/>
    </source>
</evidence>
<evidence type="ECO:0000256" key="2">
    <source>
        <dbReference type="SAM" id="SignalP"/>
    </source>
</evidence>
<reference evidence="4" key="1">
    <citation type="journal article" date="2005" name="Nature">
        <title>Sequencing of Aspergillus nidulans and comparative analysis with A. fumigatus and A. oryzae.</title>
        <authorList>
            <person name="Galagan J.E."/>
            <person name="Calvo S.E."/>
            <person name="Cuomo C."/>
            <person name="Ma L.J."/>
            <person name="Wortman J.R."/>
            <person name="Batzoglou S."/>
            <person name="Lee S.I."/>
            <person name="Basturkmen M."/>
            <person name="Spevak C.C."/>
            <person name="Clutterbuck J."/>
            <person name="Kapitonov V."/>
            <person name="Jurka J."/>
            <person name="Scazzocchio C."/>
            <person name="Farman M."/>
            <person name="Butler J."/>
            <person name="Purcell S."/>
            <person name="Harris S."/>
            <person name="Braus G.H."/>
            <person name="Draht O."/>
            <person name="Busch S."/>
            <person name="D'Enfert C."/>
            <person name="Bouchier C."/>
            <person name="Goldman G.H."/>
            <person name="Bell-Pedersen D."/>
            <person name="Griffiths-Jones S."/>
            <person name="Doonan J.H."/>
            <person name="Yu J."/>
            <person name="Vienken K."/>
            <person name="Pain A."/>
            <person name="Freitag M."/>
            <person name="Selker E.U."/>
            <person name="Archer D.B."/>
            <person name="Penalva M.A."/>
            <person name="Oakley B.R."/>
            <person name="Momany M."/>
            <person name="Tanaka T."/>
            <person name="Kumagai T."/>
            <person name="Asai K."/>
            <person name="Machida M."/>
            <person name="Nierman W.C."/>
            <person name="Denning D.W."/>
            <person name="Caddick M."/>
            <person name="Hynes M."/>
            <person name="Paoletti M."/>
            <person name="Fischer R."/>
            <person name="Miller B."/>
            <person name="Dyer P."/>
            <person name="Sachs M.S."/>
            <person name="Osmani S.A."/>
            <person name="Birren B.W."/>
        </authorList>
    </citation>
    <scope>NUCLEOTIDE SEQUENCE [LARGE SCALE GENOMIC DNA]</scope>
    <source>
        <strain evidence="4">FGSC A4 / ATCC 38163 / CBS 112.46 / NRRL 194 / M139</strain>
    </source>
</reference>
<dbReference type="Proteomes" id="UP000000560">
    <property type="component" value="Chromosome II"/>
</dbReference>
<protein>
    <recommendedName>
        <fullName evidence="5">F-box domain-containing protein</fullName>
    </recommendedName>
</protein>
<organism evidence="3 4">
    <name type="scientific">Emericella nidulans (strain FGSC A4 / ATCC 38163 / CBS 112.46 / NRRL 194 / M139)</name>
    <name type="common">Aspergillus nidulans</name>
    <dbReference type="NCBI Taxonomy" id="227321"/>
    <lineage>
        <taxon>Eukaryota</taxon>
        <taxon>Fungi</taxon>
        <taxon>Dikarya</taxon>
        <taxon>Ascomycota</taxon>
        <taxon>Pezizomycotina</taxon>
        <taxon>Eurotiomycetes</taxon>
        <taxon>Eurotiomycetidae</taxon>
        <taxon>Eurotiales</taxon>
        <taxon>Aspergillaceae</taxon>
        <taxon>Aspergillus</taxon>
        <taxon>Aspergillus subgen. Nidulantes</taxon>
    </lineage>
</organism>
<dbReference type="OrthoDB" id="5333491at2759"/>
<reference evidence="4" key="2">
    <citation type="journal article" date="2009" name="Fungal Genet. Biol.">
        <title>The 2008 update of the Aspergillus nidulans genome annotation: a community effort.</title>
        <authorList>
            <person name="Wortman J.R."/>
            <person name="Gilsenan J.M."/>
            <person name="Joardar V."/>
            <person name="Deegan J."/>
            <person name="Clutterbuck J."/>
            <person name="Andersen M.R."/>
            <person name="Archer D."/>
            <person name="Bencina M."/>
            <person name="Braus G."/>
            <person name="Coutinho P."/>
            <person name="von Dohren H."/>
            <person name="Doonan J."/>
            <person name="Driessen A.J."/>
            <person name="Durek P."/>
            <person name="Espeso E."/>
            <person name="Fekete E."/>
            <person name="Flipphi M."/>
            <person name="Estrada C.G."/>
            <person name="Geysens S."/>
            <person name="Goldman G."/>
            <person name="de Groot P.W."/>
            <person name="Hansen K."/>
            <person name="Harris S.D."/>
            <person name="Heinekamp T."/>
            <person name="Helmstaedt K."/>
            <person name="Henrissat B."/>
            <person name="Hofmann G."/>
            <person name="Homan T."/>
            <person name="Horio T."/>
            <person name="Horiuchi H."/>
            <person name="James S."/>
            <person name="Jones M."/>
            <person name="Karaffa L."/>
            <person name="Karanyi Z."/>
            <person name="Kato M."/>
            <person name="Keller N."/>
            <person name="Kelly D.E."/>
            <person name="Kiel J.A."/>
            <person name="Kim J.M."/>
            <person name="van der Klei I.J."/>
            <person name="Klis F.M."/>
            <person name="Kovalchuk A."/>
            <person name="Krasevec N."/>
            <person name="Kubicek C.P."/>
            <person name="Liu B."/>
            <person name="Maccabe A."/>
            <person name="Meyer V."/>
            <person name="Mirabito P."/>
            <person name="Miskei M."/>
            <person name="Mos M."/>
            <person name="Mullins J."/>
            <person name="Nelson D.R."/>
            <person name="Nielsen J."/>
            <person name="Oakley B.R."/>
            <person name="Osmani S.A."/>
            <person name="Pakula T."/>
            <person name="Paszewski A."/>
            <person name="Paulsen I."/>
            <person name="Pilsyk S."/>
            <person name="Pocsi I."/>
            <person name="Punt P.J."/>
            <person name="Ram A.F."/>
            <person name="Ren Q."/>
            <person name="Robellet X."/>
            <person name="Robson G."/>
            <person name="Seiboth B."/>
            <person name="van Solingen P."/>
            <person name="Specht T."/>
            <person name="Sun J."/>
            <person name="Taheri-Talesh N."/>
            <person name="Takeshita N."/>
            <person name="Ussery D."/>
            <person name="vanKuyk P.A."/>
            <person name="Visser H."/>
            <person name="van de Vondervoort P.J."/>
            <person name="de Vries R.P."/>
            <person name="Walton J."/>
            <person name="Xiang X."/>
            <person name="Xiong Y."/>
            <person name="Zeng A.P."/>
            <person name="Brandt B.W."/>
            <person name="Cornell M.J."/>
            <person name="van den Hondel C.A."/>
            <person name="Visser J."/>
            <person name="Oliver S.G."/>
            <person name="Turner G."/>
        </authorList>
    </citation>
    <scope>GENOME REANNOTATION</scope>
    <source>
        <strain evidence="4">FGSC A4 / ATCC 38163 / CBS 112.46 / NRRL 194 / M139</strain>
    </source>
</reference>
<feature type="signal peptide" evidence="2">
    <location>
        <begin position="1"/>
        <end position="30"/>
    </location>
</feature>
<dbReference type="EMBL" id="BN001302">
    <property type="protein sequence ID" value="CBF74605.1"/>
    <property type="molecule type" value="Genomic_DNA"/>
</dbReference>
<dbReference type="KEGG" id="ani:ANIA_04149"/>
<accession>Q5B5N1</accession>
<dbReference type="InParanoid" id="Q5B5N1"/>